<feature type="DNA-binding region" description="OmpR/PhoB-type" evidence="7">
    <location>
        <begin position="126"/>
        <end position="224"/>
    </location>
</feature>
<dbReference type="Gene3D" id="3.40.50.2300">
    <property type="match status" value="1"/>
</dbReference>
<dbReference type="EMBL" id="JBHSUA010000015">
    <property type="protein sequence ID" value="MFC6396798.1"/>
    <property type="molecule type" value="Genomic_DNA"/>
</dbReference>
<gene>
    <name evidence="10" type="ORF">ACFP57_07340</name>
</gene>
<evidence type="ECO:0000256" key="1">
    <source>
        <dbReference type="ARBA" id="ARBA00022553"/>
    </source>
</evidence>
<accession>A0ABW1X2G5</accession>
<dbReference type="PANTHER" id="PTHR48111">
    <property type="entry name" value="REGULATOR OF RPOS"/>
    <property type="match status" value="1"/>
</dbReference>
<dbReference type="InterPro" id="IPR036388">
    <property type="entry name" value="WH-like_DNA-bd_sf"/>
</dbReference>
<dbReference type="InterPro" id="IPR039420">
    <property type="entry name" value="WalR-like"/>
</dbReference>
<dbReference type="InterPro" id="IPR011006">
    <property type="entry name" value="CheY-like_superfamily"/>
</dbReference>
<evidence type="ECO:0000256" key="2">
    <source>
        <dbReference type="ARBA" id="ARBA00023012"/>
    </source>
</evidence>
<dbReference type="SUPFAM" id="SSF52172">
    <property type="entry name" value="CheY-like"/>
    <property type="match status" value="1"/>
</dbReference>
<dbReference type="Gene3D" id="1.10.10.10">
    <property type="entry name" value="Winged helix-like DNA-binding domain superfamily/Winged helix DNA-binding domain"/>
    <property type="match status" value="1"/>
</dbReference>
<comment type="caution">
    <text evidence="10">The sequence shown here is derived from an EMBL/GenBank/DDBJ whole genome shotgun (WGS) entry which is preliminary data.</text>
</comment>
<evidence type="ECO:0000259" key="9">
    <source>
        <dbReference type="PROSITE" id="PS51755"/>
    </source>
</evidence>
<sequence length="225" mass="24829">MARVLLVEDDDAVRRAMGLALRSLGHDVHLAEDGEAGLRAVEPGHRIDVMVLDVMMPGIDGFEVCRRVRATQGLPIVMLTARSEAVDIVVGLECGADDYVVKPVEPRVLDARIKALLRRARSEVEHDLIELAGISIDVDAMTATRDRASIGLTPMELKLLVCLARNAGQVLTRQVLLDRVWEYEYTGDSRLVDAAMQRLRAKIDEPDKPSVITTVRGAGYRLDRP</sequence>
<keyword evidence="3" id="KW-0805">Transcription regulation</keyword>
<dbReference type="PROSITE" id="PS51755">
    <property type="entry name" value="OMPR_PHOB"/>
    <property type="match status" value="1"/>
</dbReference>
<feature type="modified residue" description="4-aspartylphosphate" evidence="6">
    <location>
        <position position="53"/>
    </location>
</feature>
<evidence type="ECO:0000259" key="8">
    <source>
        <dbReference type="PROSITE" id="PS50110"/>
    </source>
</evidence>
<name>A0ABW1X2G5_9ACTN</name>
<evidence type="ECO:0000313" key="11">
    <source>
        <dbReference type="Proteomes" id="UP001596266"/>
    </source>
</evidence>
<dbReference type="CDD" id="cd00383">
    <property type="entry name" value="trans_reg_C"/>
    <property type="match status" value="1"/>
</dbReference>
<evidence type="ECO:0000256" key="5">
    <source>
        <dbReference type="ARBA" id="ARBA00023163"/>
    </source>
</evidence>
<evidence type="ECO:0000313" key="10">
    <source>
        <dbReference type="EMBL" id="MFC6396798.1"/>
    </source>
</evidence>
<keyword evidence="11" id="KW-1185">Reference proteome</keyword>
<dbReference type="InterPro" id="IPR001867">
    <property type="entry name" value="OmpR/PhoB-type_DNA-bd"/>
</dbReference>
<feature type="domain" description="Response regulatory" evidence="8">
    <location>
        <begin position="3"/>
        <end position="117"/>
    </location>
</feature>
<evidence type="ECO:0000256" key="4">
    <source>
        <dbReference type="ARBA" id="ARBA00023125"/>
    </source>
</evidence>
<dbReference type="InterPro" id="IPR001789">
    <property type="entry name" value="Sig_transdc_resp-reg_receiver"/>
</dbReference>
<dbReference type="SMART" id="SM00448">
    <property type="entry name" value="REC"/>
    <property type="match status" value="1"/>
</dbReference>
<dbReference type="PANTHER" id="PTHR48111:SF21">
    <property type="entry name" value="DNA-BINDING DUAL MASTER TRANSCRIPTIONAL REGULATOR RPAA"/>
    <property type="match status" value="1"/>
</dbReference>
<evidence type="ECO:0000256" key="3">
    <source>
        <dbReference type="ARBA" id="ARBA00023015"/>
    </source>
</evidence>
<reference evidence="11" key="1">
    <citation type="journal article" date="2019" name="Int. J. Syst. Evol. Microbiol.">
        <title>The Global Catalogue of Microorganisms (GCM) 10K type strain sequencing project: providing services to taxonomists for standard genome sequencing and annotation.</title>
        <authorList>
            <consortium name="The Broad Institute Genomics Platform"/>
            <consortium name="The Broad Institute Genome Sequencing Center for Infectious Disease"/>
            <person name="Wu L."/>
            <person name="Ma J."/>
        </authorList>
    </citation>
    <scope>NUCLEOTIDE SEQUENCE [LARGE SCALE GENOMIC DNA]</scope>
    <source>
        <strain evidence="11">CGMCC 1.15277</strain>
    </source>
</reference>
<dbReference type="CDD" id="cd17574">
    <property type="entry name" value="REC_OmpR"/>
    <property type="match status" value="1"/>
</dbReference>
<evidence type="ECO:0000256" key="7">
    <source>
        <dbReference type="PROSITE-ProRule" id="PRU01091"/>
    </source>
</evidence>
<feature type="domain" description="OmpR/PhoB-type" evidence="9">
    <location>
        <begin position="126"/>
        <end position="224"/>
    </location>
</feature>
<keyword evidence="1 6" id="KW-0597">Phosphoprotein</keyword>
<organism evidence="10 11">
    <name type="scientific">Luteococcus sanguinis</name>
    <dbReference type="NCBI Taxonomy" id="174038"/>
    <lineage>
        <taxon>Bacteria</taxon>
        <taxon>Bacillati</taxon>
        <taxon>Actinomycetota</taxon>
        <taxon>Actinomycetes</taxon>
        <taxon>Propionibacteriales</taxon>
        <taxon>Propionibacteriaceae</taxon>
        <taxon>Luteococcus</taxon>
    </lineage>
</organism>
<keyword evidence="2" id="KW-0902">Two-component regulatory system</keyword>
<dbReference type="Pfam" id="PF00072">
    <property type="entry name" value="Response_reg"/>
    <property type="match status" value="1"/>
</dbReference>
<dbReference type="Gene3D" id="6.10.250.690">
    <property type="match status" value="1"/>
</dbReference>
<keyword evidence="4 7" id="KW-0238">DNA-binding</keyword>
<keyword evidence="5" id="KW-0804">Transcription</keyword>
<protein>
    <submittedName>
        <fullName evidence="10">Response regulator transcription factor</fullName>
    </submittedName>
</protein>
<dbReference type="Proteomes" id="UP001596266">
    <property type="component" value="Unassembled WGS sequence"/>
</dbReference>
<dbReference type="Pfam" id="PF00486">
    <property type="entry name" value="Trans_reg_C"/>
    <property type="match status" value="1"/>
</dbReference>
<dbReference type="PROSITE" id="PS50110">
    <property type="entry name" value="RESPONSE_REGULATORY"/>
    <property type="match status" value="1"/>
</dbReference>
<dbReference type="SMART" id="SM00862">
    <property type="entry name" value="Trans_reg_C"/>
    <property type="match status" value="1"/>
</dbReference>
<evidence type="ECO:0000256" key="6">
    <source>
        <dbReference type="PROSITE-ProRule" id="PRU00169"/>
    </source>
</evidence>
<proteinExistence type="predicted"/>
<dbReference type="RefSeq" id="WP_343884203.1">
    <property type="nucleotide sequence ID" value="NZ_BAAAKI010000001.1"/>
</dbReference>